<sequence length="126" mass="14035">AVEVIKNVRAYLAPVDQLILGPVDISEVLGETLAKLEAGAVKVTFTEAVDLPRIEMDREMMQTVLTFFLESAVKAASERENGLIKVQVKKEKAGVKFIIEDNGKRHEDLTLDILREPPFVRGITFL</sequence>
<gene>
    <name evidence="1" type="ORF">S01H4_64375</name>
</gene>
<evidence type="ECO:0000313" key="1">
    <source>
        <dbReference type="EMBL" id="GAH09873.1"/>
    </source>
</evidence>
<evidence type="ECO:0008006" key="2">
    <source>
        <dbReference type="Google" id="ProtNLM"/>
    </source>
</evidence>
<dbReference type="Gene3D" id="3.30.565.10">
    <property type="entry name" value="Histidine kinase-like ATPase, C-terminal domain"/>
    <property type="match status" value="1"/>
</dbReference>
<reference evidence="1" key="1">
    <citation type="journal article" date="2014" name="Front. Microbiol.">
        <title>High frequency of phylogenetically diverse reductive dehalogenase-homologous genes in deep subseafloor sedimentary metagenomes.</title>
        <authorList>
            <person name="Kawai M."/>
            <person name="Futagami T."/>
            <person name="Toyoda A."/>
            <person name="Takaki Y."/>
            <person name="Nishi S."/>
            <person name="Hori S."/>
            <person name="Arai W."/>
            <person name="Tsubouchi T."/>
            <person name="Morono Y."/>
            <person name="Uchiyama I."/>
            <person name="Ito T."/>
            <person name="Fujiyama A."/>
            <person name="Inagaki F."/>
            <person name="Takami H."/>
        </authorList>
    </citation>
    <scope>NUCLEOTIDE SEQUENCE</scope>
    <source>
        <strain evidence="1">Expedition CK06-06</strain>
    </source>
</reference>
<feature type="non-terminal residue" evidence="1">
    <location>
        <position position="126"/>
    </location>
</feature>
<comment type="caution">
    <text evidence="1">The sequence shown here is derived from an EMBL/GenBank/DDBJ whole genome shotgun (WGS) entry which is preliminary data.</text>
</comment>
<name>X1EMI7_9ZZZZ</name>
<protein>
    <recommendedName>
        <fullName evidence="2">Histidine kinase domain-containing protein</fullName>
    </recommendedName>
</protein>
<dbReference type="SUPFAM" id="SSF55874">
    <property type="entry name" value="ATPase domain of HSP90 chaperone/DNA topoisomerase II/histidine kinase"/>
    <property type="match status" value="1"/>
</dbReference>
<feature type="non-terminal residue" evidence="1">
    <location>
        <position position="1"/>
    </location>
</feature>
<accession>X1EMI7</accession>
<dbReference type="EMBL" id="BART01039017">
    <property type="protein sequence ID" value="GAH09873.1"/>
    <property type="molecule type" value="Genomic_DNA"/>
</dbReference>
<organism evidence="1">
    <name type="scientific">marine sediment metagenome</name>
    <dbReference type="NCBI Taxonomy" id="412755"/>
    <lineage>
        <taxon>unclassified sequences</taxon>
        <taxon>metagenomes</taxon>
        <taxon>ecological metagenomes</taxon>
    </lineage>
</organism>
<proteinExistence type="predicted"/>
<dbReference type="AlphaFoldDB" id="X1EMI7"/>
<dbReference type="InterPro" id="IPR036890">
    <property type="entry name" value="HATPase_C_sf"/>
</dbReference>